<comment type="caution">
    <text evidence="1">The sequence shown here is derived from an EMBL/GenBank/DDBJ whole genome shotgun (WGS) entry which is preliminary data.</text>
</comment>
<accession>A0A2T7BFE3</accession>
<dbReference type="EMBL" id="QCYK01000002">
    <property type="protein sequence ID" value="PUZ24999.1"/>
    <property type="molecule type" value="Genomic_DNA"/>
</dbReference>
<proteinExistence type="predicted"/>
<keyword evidence="2" id="KW-1185">Reference proteome</keyword>
<gene>
    <name evidence="1" type="ORF">DCC81_11845</name>
</gene>
<sequence>MDKKRKPGSGGARVDAGRKSAAALNIEKRQQYPLTVLPSIMAAFRAKYGRGASRRIEELILQDILTDN</sequence>
<protein>
    <submittedName>
        <fullName evidence="1">Uncharacterized protein</fullName>
    </submittedName>
</protein>
<reference evidence="1 2" key="1">
    <citation type="submission" date="2018-04" db="EMBL/GenBank/DDBJ databases">
        <title>Chitinophaga fuyangensis sp. nov., isolated from soil in a chemical factory.</title>
        <authorList>
            <person name="Chen K."/>
        </authorList>
    </citation>
    <scope>NUCLEOTIDE SEQUENCE [LARGE SCALE GENOMIC DNA]</scope>
    <source>
        <strain evidence="1 2">LY-1</strain>
    </source>
</reference>
<dbReference type="AlphaFoldDB" id="A0A2T7BFE3"/>
<evidence type="ECO:0000313" key="1">
    <source>
        <dbReference type="EMBL" id="PUZ24999.1"/>
    </source>
</evidence>
<organism evidence="1 2">
    <name type="scientific">Chitinophaga parva</name>
    <dbReference type="NCBI Taxonomy" id="2169414"/>
    <lineage>
        <taxon>Bacteria</taxon>
        <taxon>Pseudomonadati</taxon>
        <taxon>Bacteroidota</taxon>
        <taxon>Chitinophagia</taxon>
        <taxon>Chitinophagales</taxon>
        <taxon>Chitinophagaceae</taxon>
        <taxon>Chitinophaga</taxon>
    </lineage>
</organism>
<name>A0A2T7BFE3_9BACT</name>
<dbReference type="Proteomes" id="UP000244450">
    <property type="component" value="Unassembled WGS sequence"/>
</dbReference>
<evidence type="ECO:0000313" key="2">
    <source>
        <dbReference type="Proteomes" id="UP000244450"/>
    </source>
</evidence>